<evidence type="ECO:0000313" key="3">
    <source>
        <dbReference type="EMBL" id="KAG0576465.1"/>
    </source>
</evidence>
<protein>
    <recommendedName>
        <fullName evidence="1">Translation initiation factor IF2/IF5 domain-containing protein</fullName>
    </recommendedName>
</protein>
<dbReference type="OrthoDB" id="10250831at2759"/>
<dbReference type="InterPro" id="IPR045196">
    <property type="entry name" value="IF2/IF5"/>
</dbReference>
<organism evidence="3 4">
    <name type="scientific">Ceratodon purpureus</name>
    <name type="common">Fire moss</name>
    <name type="synonym">Dicranum purpureum</name>
    <dbReference type="NCBI Taxonomy" id="3225"/>
    <lineage>
        <taxon>Eukaryota</taxon>
        <taxon>Viridiplantae</taxon>
        <taxon>Streptophyta</taxon>
        <taxon>Embryophyta</taxon>
        <taxon>Bryophyta</taxon>
        <taxon>Bryophytina</taxon>
        <taxon>Bryopsida</taxon>
        <taxon>Dicranidae</taxon>
        <taxon>Pseudoditrichales</taxon>
        <taxon>Ditrichaceae</taxon>
        <taxon>Ceratodon</taxon>
    </lineage>
</organism>
<dbReference type="PANTHER" id="PTHR23001">
    <property type="entry name" value="EUKARYOTIC TRANSLATION INITIATION FACTOR"/>
    <property type="match status" value="1"/>
</dbReference>
<reference evidence="3" key="1">
    <citation type="submission" date="2020-06" db="EMBL/GenBank/DDBJ databases">
        <title>WGS assembly of Ceratodon purpureus strain R40.</title>
        <authorList>
            <person name="Carey S.B."/>
            <person name="Jenkins J."/>
            <person name="Shu S."/>
            <person name="Lovell J.T."/>
            <person name="Sreedasyam A."/>
            <person name="Maumus F."/>
            <person name="Tiley G.P."/>
            <person name="Fernandez-Pozo N."/>
            <person name="Barry K."/>
            <person name="Chen C."/>
            <person name="Wang M."/>
            <person name="Lipzen A."/>
            <person name="Daum C."/>
            <person name="Saski C.A."/>
            <person name="Payton A.C."/>
            <person name="Mcbreen J.C."/>
            <person name="Conrad R.E."/>
            <person name="Kollar L.M."/>
            <person name="Olsson S."/>
            <person name="Huttunen S."/>
            <person name="Landis J.B."/>
            <person name="Wickett N.J."/>
            <person name="Johnson M.G."/>
            <person name="Rensing S.A."/>
            <person name="Grimwood J."/>
            <person name="Schmutz J."/>
            <person name="Mcdaniel S.F."/>
        </authorList>
    </citation>
    <scope>NUCLEOTIDE SEQUENCE</scope>
    <source>
        <strain evidence="3">R40</strain>
    </source>
</reference>
<proteinExistence type="predicted"/>
<dbReference type="Gene3D" id="3.30.30.170">
    <property type="match status" value="1"/>
</dbReference>
<dbReference type="GO" id="GO:0005092">
    <property type="term" value="F:GDP-dissociation inhibitor activity"/>
    <property type="evidence" value="ECO:0007669"/>
    <property type="project" value="TreeGrafter"/>
</dbReference>
<dbReference type="Proteomes" id="UP000822688">
    <property type="component" value="Chromosome 5"/>
</dbReference>
<evidence type="ECO:0000259" key="1">
    <source>
        <dbReference type="SMART" id="SM00653"/>
    </source>
</evidence>
<dbReference type="EMBL" id="CM026425">
    <property type="protein sequence ID" value="KAG0576465.1"/>
    <property type="molecule type" value="Genomic_DNA"/>
</dbReference>
<evidence type="ECO:0000313" key="4">
    <source>
        <dbReference type="Proteomes" id="UP000822688"/>
    </source>
</evidence>
<dbReference type="InterPro" id="IPR002735">
    <property type="entry name" value="Transl_init_fac_IF2/IF5_dom"/>
</dbReference>
<dbReference type="SUPFAM" id="SSF100966">
    <property type="entry name" value="Translation initiation factor 2 beta, aIF2beta, N-terminal domain"/>
    <property type="match status" value="1"/>
</dbReference>
<dbReference type="GO" id="GO:0071074">
    <property type="term" value="F:eukaryotic initiation factor eIF2 binding"/>
    <property type="evidence" value="ECO:0007669"/>
    <property type="project" value="TreeGrafter"/>
</dbReference>
<gene>
    <name evidence="2" type="ORF">KC19_5G082200</name>
    <name evidence="3" type="ORF">KC19_5G082300</name>
</gene>
<dbReference type="PANTHER" id="PTHR23001:SF7">
    <property type="entry name" value="EUKARYOTIC TRANSLATION INITIATION FACTOR 5"/>
    <property type="match status" value="1"/>
</dbReference>
<keyword evidence="4" id="KW-1185">Reference proteome</keyword>
<dbReference type="GO" id="GO:0003743">
    <property type="term" value="F:translation initiation factor activity"/>
    <property type="evidence" value="ECO:0007669"/>
    <property type="project" value="InterPro"/>
</dbReference>
<dbReference type="GO" id="GO:0001732">
    <property type="term" value="P:formation of cytoplasmic translation initiation complex"/>
    <property type="evidence" value="ECO:0007669"/>
    <property type="project" value="TreeGrafter"/>
</dbReference>
<feature type="domain" description="Translation initiation factor IF2/IF5" evidence="1">
    <location>
        <begin position="16"/>
        <end position="116"/>
    </location>
</feature>
<dbReference type="AlphaFoldDB" id="A0A8T0I0N3"/>
<evidence type="ECO:0000313" key="2">
    <source>
        <dbReference type="EMBL" id="KAG0576464.1"/>
    </source>
</evidence>
<comment type="caution">
    <text evidence="3">The sequence shown here is derived from an EMBL/GenBank/DDBJ whole genome shotgun (WGS) entry which is preliminary data.</text>
</comment>
<dbReference type="InterPro" id="IPR016189">
    <property type="entry name" value="Transl_init_fac_IF2/IF5_N"/>
</dbReference>
<dbReference type="SMART" id="SM00653">
    <property type="entry name" value="eIF2B_5"/>
    <property type="match status" value="1"/>
</dbReference>
<sequence>MALAKIGTKNCNNPLLHKHRMPKLITRIEAVGNDVKTIVVNLEEVAEALDRPPAYIMQVLGYSVGAVSEFDEEALTGIVEGEHGTRELATVLEEFMNKFVPCKECKNLETPKEGSSRWSALRVAT</sequence>
<accession>A0A8T0I0N3</accession>
<dbReference type="GO" id="GO:0005829">
    <property type="term" value="C:cytosol"/>
    <property type="evidence" value="ECO:0007669"/>
    <property type="project" value="TreeGrafter"/>
</dbReference>
<dbReference type="EMBL" id="CM026425">
    <property type="protein sequence ID" value="KAG0576464.1"/>
    <property type="molecule type" value="Genomic_DNA"/>
</dbReference>
<name>A0A8T0I0N3_CERPU</name>
<dbReference type="Pfam" id="PF01873">
    <property type="entry name" value="eIF-5_eIF-2B"/>
    <property type="match status" value="1"/>
</dbReference>